<dbReference type="Proteomes" id="UP000198211">
    <property type="component" value="Unassembled WGS sequence"/>
</dbReference>
<dbReference type="Pfam" id="PF07727">
    <property type="entry name" value="RVT_2"/>
    <property type="match status" value="1"/>
</dbReference>
<dbReference type="InterPro" id="IPR043502">
    <property type="entry name" value="DNA/RNA_pol_sf"/>
</dbReference>
<proteinExistence type="predicted"/>
<dbReference type="OrthoDB" id="123721at2759"/>
<dbReference type="STRING" id="4795.A0A225V061"/>
<dbReference type="InterPro" id="IPR013103">
    <property type="entry name" value="RVT_2"/>
</dbReference>
<evidence type="ECO:0000259" key="1">
    <source>
        <dbReference type="Pfam" id="PF07727"/>
    </source>
</evidence>
<feature type="domain" description="Reverse transcriptase Ty1/copia-type" evidence="1">
    <location>
        <begin position="31"/>
        <end position="230"/>
    </location>
</feature>
<accession>A0A225V061</accession>
<evidence type="ECO:0000313" key="3">
    <source>
        <dbReference type="Proteomes" id="UP000198211"/>
    </source>
</evidence>
<organism evidence="2 3">
    <name type="scientific">Phytophthora megakarya</name>
    <dbReference type="NCBI Taxonomy" id="4795"/>
    <lineage>
        <taxon>Eukaryota</taxon>
        <taxon>Sar</taxon>
        <taxon>Stramenopiles</taxon>
        <taxon>Oomycota</taxon>
        <taxon>Peronosporomycetes</taxon>
        <taxon>Peronosporales</taxon>
        <taxon>Peronosporaceae</taxon>
        <taxon>Phytophthora</taxon>
    </lineage>
</organism>
<feature type="non-terminal residue" evidence="2">
    <location>
        <position position="1"/>
    </location>
</feature>
<dbReference type="EMBL" id="NBNE01009191">
    <property type="protein sequence ID" value="OWY98662.1"/>
    <property type="molecule type" value="Genomic_DNA"/>
</dbReference>
<dbReference type="PANTHER" id="PTHR43383">
    <property type="entry name" value="NODULIN 6"/>
    <property type="match status" value="1"/>
</dbReference>
<evidence type="ECO:0000313" key="2">
    <source>
        <dbReference type="EMBL" id="OWY98662.1"/>
    </source>
</evidence>
<dbReference type="PANTHER" id="PTHR43383:SF2">
    <property type="entry name" value="AMIDOHYDROLASE 2 FAMILY PROTEIN"/>
    <property type="match status" value="1"/>
</dbReference>
<name>A0A225V061_9STRA</name>
<reference evidence="3" key="1">
    <citation type="submission" date="2017-03" db="EMBL/GenBank/DDBJ databases">
        <title>Phytopthora megakarya and P. palmivora, two closely related causual agents of cacao black pod achieved similar genome size and gene model numbers by different mechanisms.</title>
        <authorList>
            <person name="Ali S."/>
            <person name="Shao J."/>
            <person name="Larry D.J."/>
            <person name="Kronmiller B."/>
            <person name="Shen D."/>
            <person name="Strem M.D."/>
            <person name="Melnick R.L."/>
            <person name="Guiltinan M.J."/>
            <person name="Tyler B.M."/>
            <person name="Meinhardt L.W."/>
            <person name="Bailey B.A."/>
        </authorList>
    </citation>
    <scope>NUCLEOTIDE SEQUENCE [LARGE SCALE GENOMIC DNA]</scope>
    <source>
        <strain evidence="3">zdho120</strain>
    </source>
</reference>
<keyword evidence="3" id="KW-1185">Reference proteome</keyword>
<gene>
    <name evidence="2" type="ORF">PHMEG_00030518</name>
</gene>
<dbReference type="SUPFAM" id="SSF56672">
    <property type="entry name" value="DNA/RNA polymerases"/>
    <property type="match status" value="1"/>
</dbReference>
<protein>
    <submittedName>
        <fullName evidence="2">Polyprotein</fullName>
    </submittedName>
</protein>
<sequence length="233" mass="26369">PTTYQQVIQSNESSEWVKAINAELKAHADNGSWTLVPRTPNARPIGCRWVFAKKRHESGRVVRYNAHLVAKGSKQKLGVDFFESYSPVANMNSIRVVLSVVVALEYVMKQLDADTTFLNSKLKERVYMDVPYGISNDMNMMCRLDKTIYGLKQAASAWHKTIHPIFVEIGFRSCGADECVYVKVKEGRYVCICLYVDDMIIAAKTTEEIQEVKAPPKSAFKMMSWARLSSSLE</sequence>
<comment type="caution">
    <text evidence="2">The sequence shown here is derived from an EMBL/GenBank/DDBJ whole genome shotgun (WGS) entry which is preliminary data.</text>
</comment>
<dbReference type="AlphaFoldDB" id="A0A225V061"/>